<evidence type="ECO:0000256" key="1">
    <source>
        <dbReference type="SAM" id="Phobius"/>
    </source>
</evidence>
<gene>
    <name evidence="3" type="ORF">GQF02_09560</name>
</gene>
<dbReference type="AlphaFoldDB" id="A0A845BKN4"/>
<feature type="transmembrane region" description="Helical" evidence="1">
    <location>
        <begin position="185"/>
        <end position="204"/>
    </location>
</feature>
<reference evidence="3 4" key="1">
    <citation type="submission" date="2019-12" db="EMBL/GenBank/DDBJ databases">
        <title>Neisseriaceae gen. nov. sp. Genome sequencing and assembly.</title>
        <authorList>
            <person name="Liu Z."/>
            <person name="Li A."/>
        </authorList>
    </citation>
    <scope>NUCLEOTIDE SEQUENCE [LARGE SCALE GENOMIC DNA]</scope>
    <source>
        <strain evidence="3 4">B2N2-7</strain>
    </source>
</reference>
<dbReference type="Proteomes" id="UP000467214">
    <property type="component" value="Unassembled WGS sequence"/>
</dbReference>
<keyword evidence="4" id="KW-1185">Reference proteome</keyword>
<dbReference type="PANTHER" id="PTHR30373">
    <property type="entry name" value="UPF0603 PROTEIN YGCG"/>
    <property type="match status" value="1"/>
</dbReference>
<keyword evidence="1" id="KW-1133">Transmembrane helix</keyword>
<dbReference type="RefSeq" id="WP_160796652.1">
    <property type="nucleotide sequence ID" value="NZ_WSSB01000007.1"/>
</dbReference>
<comment type="caution">
    <text evidence="3">The sequence shown here is derived from an EMBL/GenBank/DDBJ whole genome shotgun (WGS) entry which is preliminary data.</text>
</comment>
<protein>
    <submittedName>
        <fullName evidence="3">YgcG family protein</fullName>
    </submittedName>
</protein>
<organism evidence="3 4">
    <name type="scientific">Craterilacuibacter sinensis</name>
    <dbReference type="NCBI Taxonomy" id="2686017"/>
    <lineage>
        <taxon>Bacteria</taxon>
        <taxon>Pseudomonadati</taxon>
        <taxon>Pseudomonadota</taxon>
        <taxon>Betaproteobacteria</taxon>
        <taxon>Neisseriales</taxon>
        <taxon>Neisseriaceae</taxon>
        <taxon>Craterilacuibacter</taxon>
    </lineage>
</organism>
<dbReference type="EMBL" id="WSSB01000007">
    <property type="protein sequence ID" value="MXR37217.1"/>
    <property type="molecule type" value="Genomic_DNA"/>
</dbReference>
<feature type="domain" description="TPM" evidence="2">
    <location>
        <begin position="38"/>
        <end position="161"/>
    </location>
</feature>
<name>A0A845BKN4_9NEIS</name>
<evidence type="ECO:0000259" key="2">
    <source>
        <dbReference type="Pfam" id="PF04536"/>
    </source>
</evidence>
<evidence type="ECO:0000313" key="3">
    <source>
        <dbReference type="EMBL" id="MXR37217.1"/>
    </source>
</evidence>
<evidence type="ECO:0000313" key="4">
    <source>
        <dbReference type="Proteomes" id="UP000467214"/>
    </source>
</evidence>
<keyword evidence="1" id="KW-0472">Membrane</keyword>
<keyword evidence="1" id="KW-0812">Transmembrane</keyword>
<feature type="transmembrane region" description="Helical" evidence="1">
    <location>
        <begin position="216"/>
        <end position="241"/>
    </location>
</feature>
<dbReference type="PANTHER" id="PTHR30373:SF2">
    <property type="entry name" value="UPF0603 PROTEIN YGCG"/>
    <property type="match status" value="1"/>
</dbReference>
<sequence>MISQRALRLLAALALLLPLWVGLANARQVAIPALSTRVTDLTGTLSAEQSATLDARLAAFETQTGSQIALLMVPTTGDETIEQFGLRAAEQWKLGRKGVDDGALLVVAKDDRALRIEVGYGLEGALNDATSKRIISEVIVPAFKQGHFYDGLEAGLNSMMQVIKGEALPAPTQAQPSLQTQLSELAPLLLMAVFIGGAVLRSLIGRLPAAFLTGGGIAIAVWMLLGVGILALLSGLMAFALTLMGNMAAYSRGGSGRSSGYGGGFGGGFGGGGGGFGGGGASGKW</sequence>
<accession>A0A845BKN4</accession>
<dbReference type="InterPro" id="IPR007621">
    <property type="entry name" value="TPM_dom"/>
</dbReference>
<proteinExistence type="predicted"/>
<dbReference type="Pfam" id="PF04536">
    <property type="entry name" value="TPM_phosphatase"/>
    <property type="match status" value="1"/>
</dbReference>
<dbReference type="Gene3D" id="3.10.310.50">
    <property type="match status" value="1"/>
</dbReference>